<evidence type="ECO:0000313" key="4">
    <source>
        <dbReference type="Proteomes" id="UP001500968"/>
    </source>
</evidence>
<accession>A0ABP7U8U7</accession>
<proteinExistence type="inferred from homology"/>
<dbReference type="RefSeq" id="WP_290862972.1">
    <property type="nucleotide sequence ID" value="NZ_BAABCR010000015.1"/>
</dbReference>
<evidence type="ECO:0000256" key="1">
    <source>
        <dbReference type="ARBA" id="ARBA00006817"/>
    </source>
</evidence>
<dbReference type="InterPro" id="IPR013538">
    <property type="entry name" value="ASHA1/2-like_C"/>
</dbReference>
<dbReference type="Gene3D" id="3.30.530.20">
    <property type="match status" value="1"/>
</dbReference>
<sequence length="148" mass="17497">MNSHEILSSRILNSPVEIVYQAFENPKHLKNWWGPEGFTNTIHEFDLKSGGNWKLTMHGPEKGNYENSSVFQTVIPNKIVSWTRKSQPLFDMEIAFEKLDENKTQISFKMIFETVEECEKMRKFVEPKNEENFDRLEREIKNIKNASR</sequence>
<keyword evidence="4" id="KW-1185">Reference proteome</keyword>
<reference evidence="4" key="1">
    <citation type="journal article" date="2019" name="Int. J. Syst. Evol. Microbiol.">
        <title>The Global Catalogue of Microorganisms (GCM) 10K type strain sequencing project: providing services to taxonomists for standard genome sequencing and annotation.</title>
        <authorList>
            <consortium name="The Broad Institute Genomics Platform"/>
            <consortium name="The Broad Institute Genome Sequencing Center for Infectious Disease"/>
            <person name="Wu L."/>
            <person name="Ma J."/>
        </authorList>
    </citation>
    <scope>NUCLEOTIDE SEQUENCE [LARGE SCALE GENOMIC DNA]</scope>
    <source>
        <strain evidence="4">JCM 17064</strain>
    </source>
</reference>
<gene>
    <name evidence="3" type="ORF">GCM10022386_24810</name>
</gene>
<feature type="domain" description="Activator of Hsp90 ATPase homologue 1/2-like C-terminal" evidence="2">
    <location>
        <begin position="14"/>
        <end position="139"/>
    </location>
</feature>
<evidence type="ECO:0000313" key="3">
    <source>
        <dbReference type="EMBL" id="GAA4037969.1"/>
    </source>
</evidence>
<organism evidence="3 4">
    <name type="scientific">Flavobacterium cheonhonense</name>
    <dbReference type="NCBI Taxonomy" id="706185"/>
    <lineage>
        <taxon>Bacteria</taxon>
        <taxon>Pseudomonadati</taxon>
        <taxon>Bacteroidota</taxon>
        <taxon>Flavobacteriia</taxon>
        <taxon>Flavobacteriales</taxon>
        <taxon>Flavobacteriaceae</taxon>
        <taxon>Flavobacterium</taxon>
    </lineage>
</organism>
<dbReference type="Pfam" id="PF08327">
    <property type="entry name" value="AHSA1"/>
    <property type="match status" value="1"/>
</dbReference>
<dbReference type="CDD" id="cd08894">
    <property type="entry name" value="SRPBCC_CalC_Aha1-like_1"/>
    <property type="match status" value="1"/>
</dbReference>
<name>A0ABP7U8U7_9FLAO</name>
<evidence type="ECO:0000259" key="2">
    <source>
        <dbReference type="Pfam" id="PF08327"/>
    </source>
</evidence>
<dbReference type="SUPFAM" id="SSF55961">
    <property type="entry name" value="Bet v1-like"/>
    <property type="match status" value="1"/>
</dbReference>
<protein>
    <submittedName>
        <fullName evidence="3">SRPBCC family protein</fullName>
    </submittedName>
</protein>
<comment type="caution">
    <text evidence="3">The sequence shown here is derived from an EMBL/GenBank/DDBJ whole genome shotgun (WGS) entry which is preliminary data.</text>
</comment>
<dbReference type="EMBL" id="BAABCR010000015">
    <property type="protein sequence ID" value="GAA4037969.1"/>
    <property type="molecule type" value="Genomic_DNA"/>
</dbReference>
<comment type="similarity">
    <text evidence="1">Belongs to the AHA1 family.</text>
</comment>
<dbReference type="Proteomes" id="UP001500968">
    <property type="component" value="Unassembled WGS sequence"/>
</dbReference>
<dbReference type="InterPro" id="IPR023393">
    <property type="entry name" value="START-like_dom_sf"/>
</dbReference>